<gene>
    <name evidence="2" type="ORF">ACD_2C00104G0002</name>
</gene>
<accession>K2GH60</accession>
<evidence type="ECO:0000313" key="2">
    <source>
        <dbReference type="EMBL" id="EKE29759.1"/>
    </source>
</evidence>
<sequence>MKQNRHNPRHLPETSATVRSETANQIKKIKGIADNIINTPKLSQELPSVEELVANHAARDSYEAEKLLELKRLELIVANPKFLTSEVVDIILGFVMSSIGDYKQIQPKKHIGWELCNWISFWFAETSFELLKKAMKMSNSLGIDISAIKPLLPDVEKLVTEVTIKEALLNVELCIKETSSSTNARFTVFCNTLKKAEVQWIDIRPYKKKLPALNKEAKRCLEFRTAFSTYKHPGKWTDRAKKQHDALNMMANTAKTLENWVLLAIIANKLPYDDDSCSENVKDISIFRLCLGKLRKSEGSREEWNNLLEMTLSGKLFPLPDSRNFMPLLKLLEEKAK</sequence>
<feature type="region of interest" description="Disordered" evidence="1">
    <location>
        <begin position="1"/>
        <end position="20"/>
    </location>
</feature>
<dbReference type="AlphaFoldDB" id="K2GH60"/>
<organism evidence="2">
    <name type="scientific">uncultured bacterium</name>
    <name type="common">gcode 4</name>
    <dbReference type="NCBI Taxonomy" id="1234023"/>
    <lineage>
        <taxon>Bacteria</taxon>
        <taxon>environmental samples</taxon>
    </lineage>
</organism>
<dbReference type="EMBL" id="AMFJ01000104">
    <property type="protein sequence ID" value="EKE29759.1"/>
    <property type="molecule type" value="Genomic_DNA"/>
</dbReference>
<reference evidence="2" key="1">
    <citation type="journal article" date="2012" name="Science">
        <title>Fermentation, hydrogen, and sulfur metabolism in multiple uncultivated bacterial phyla.</title>
        <authorList>
            <person name="Wrighton K.C."/>
            <person name="Thomas B.C."/>
            <person name="Sharon I."/>
            <person name="Miller C.S."/>
            <person name="Castelle C.J."/>
            <person name="VerBerkmoes N.C."/>
            <person name="Wilkins M.J."/>
            <person name="Hettich R.L."/>
            <person name="Lipton M.S."/>
            <person name="Williams K.H."/>
            <person name="Long P.E."/>
            <person name="Banfield J.F."/>
        </authorList>
    </citation>
    <scope>NUCLEOTIDE SEQUENCE [LARGE SCALE GENOMIC DNA]</scope>
</reference>
<evidence type="ECO:0000256" key="1">
    <source>
        <dbReference type="SAM" id="MobiDB-lite"/>
    </source>
</evidence>
<comment type="caution">
    <text evidence="2">The sequence shown here is derived from an EMBL/GenBank/DDBJ whole genome shotgun (WGS) entry which is preliminary data.</text>
</comment>
<name>K2GH60_9BACT</name>
<protein>
    <submittedName>
        <fullName evidence="2">Uncharacterized protein</fullName>
    </submittedName>
</protein>
<proteinExistence type="predicted"/>